<evidence type="ECO:0000256" key="7">
    <source>
        <dbReference type="RuleBase" id="RU000461"/>
    </source>
</evidence>
<evidence type="ECO:0000313" key="8">
    <source>
        <dbReference type="EMBL" id="QNE79659.1"/>
    </source>
</evidence>
<evidence type="ECO:0000256" key="3">
    <source>
        <dbReference type="ARBA" id="ARBA00022723"/>
    </source>
</evidence>
<evidence type="ECO:0000313" key="9">
    <source>
        <dbReference type="Proteomes" id="UP000515307"/>
    </source>
</evidence>
<evidence type="ECO:0000256" key="5">
    <source>
        <dbReference type="ARBA" id="ARBA00023004"/>
    </source>
</evidence>
<dbReference type="PRINTS" id="PR00359">
    <property type="entry name" value="BP450"/>
</dbReference>
<gene>
    <name evidence="8" type="ORF">F0344_34990</name>
</gene>
<dbReference type="KEGG" id="sfiy:F0344_34990"/>
<dbReference type="SUPFAM" id="SSF48264">
    <property type="entry name" value="Cytochrome P450"/>
    <property type="match status" value="1"/>
</dbReference>
<dbReference type="AlphaFoldDB" id="A0A7G7BWE4"/>
<dbReference type="CDD" id="cd11029">
    <property type="entry name" value="CYP107-like"/>
    <property type="match status" value="1"/>
</dbReference>
<evidence type="ECO:0000256" key="4">
    <source>
        <dbReference type="ARBA" id="ARBA00023002"/>
    </source>
</evidence>
<dbReference type="Gene3D" id="1.10.630.10">
    <property type="entry name" value="Cytochrome P450"/>
    <property type="match status" value="1"/>
</dbReference>
<keyword evidence="9" id="KW-1185">Reference proteome</keyword>
<sequence>MSERDGDPIALAATELTDPVALLERVGSDKPVHKVLLPDGMPGWLVTGYKEARRALSDPRLARSNVHAGGSLQKYLALYNDEFFRHSMVFNDRPRHTRMKKLVSQAFTPRYLENLRPKVQRITDELIDAIASAGETEVIESLAVPLPNSVICDWFGVPMSDREEFRYYCGVVTGLSVSSDEKELAQAGKYFDRYLGELIKHRQFDSDGDGDDMISAILHGQEDNATLSDIELRANIFLMLTGSVETAVNMIANGLLALIRNPEQTARLRADPSLIPQAVEEMLRIDPPVVTVAYHFAKDTVTIGDVVVEPGEHVVISLPATNYDVREFPEPAKFDIDRQKPHLSFSHGIHFCLGAPLARLEGDVFFTTLLNRLQDIELAVPESSLEWKPSYFVHRLQALPVRYTASAAHVAP</sequence>
<keyword evidence="5 7" id="KW-0408">Iron</keyword>
<keyword evidence="2 7" id="KW-0349">Heme</keyword>
<dbReference type="GO" id="GO:0016705">
    <property type="term" value="F:oxidoreductase activity, acting on paired donors, with incorporation or reduction of molecular oxygen"/>
    <property type="evidence" value="ECO:0007669"/>
    <property type="project" value="InterPro"/>
</dbReference>
<dbReference type="RefSeq" id="WP_185303146.1">
    <property type="nucleotide sequence ID" value="NZ_CP045703.1"/>
</dbReference>
<dbReference type="FunFam" id="1.10.630.10:FF:000018">
    <property type="entry name" value="Cytochrome P450 monooxygenase"/>
    <property type="match status" value="1"/>
</dbReference>
<dbReference type="PANTHER" id="PTHR46696">
    <property type="entry name" value="P450, PUTATIVE (EUROFUNG)-RELATED"/>
    <property type="match status" value="1"/>
</dbReference>
<dbReference type="PANTHER" id="PTHR46696:SF1">
    <property type="entry name" value="CYTOCHROME P450 YJIB-RELATED"/>
    <property type="match status" value="1"/>
</dbReference>
<evidence type="ECO:0000256" key="1">
    <source>
        <dbReference type="ARBA" id="ARBA00010617"/>
    </source>
</evidence>
<accession>A0A7G7BWE4</accession>
<dbReference type="InterPro" id="IPR002397">
    <property type="entry name" value="Cyt_P450_B"/>
</dbReference>
<dbReference type="InterPro" id="IPR001128">
    <property type="entry name" value="Cyt_P450"/>
</dbReference>
<proteinExistence type="inferred from homology"/>
<dbReference type="GO" id="GO:0020037">
    <property type="term" value="F:heme binding"/>
    <property type="evidence" value="ECO:0007669"/>
    <property type="project" value="InterPro"/>
</dbReference>
<comment type="similarity">
    <text evidence="1 7">Belongs to the cytochrome P450 family.</text>
</comment>
<dbReference type="GO" id="GO:0004497">
    <property type="term" value="F:monooxygenase activity"/>
    <property type="evidence" value="ECO:0007669"/>
    <property type="project" value="UniProtKB-KW"/>
</dbReference>
<evidence type="ECO:0000256" key="6">
    <source>
        <dbReference type="ARBA" id="ARBA00023033"/>
    </source>
</evidence>
<dbReference type="InterPro" id="IPR017972">
    <property type="entry name" value="Cyt_P450_CS"/>
</dbReference>
<dbReference type="GO" id="GO:0005506">
    <property type="term" value="F:iron ion binding"/>
    <property type="evidence" value="ECO:0007669"/>
    <property type="project" value="InterPro"/>
</dbReference>
<reference evidence="9" key="1">
    <citation type="submission" date="2019-10" db="EMBL/GenBank/DDBJ databases">
        <title>Antimicrobial potential of Antarctic Bacteria.</title>
        <authorList>
            <person name="Benaud N."/>
            <person name="Edwards R.J."/>
            <person name="Ferrari B.C."/>
        </authorList>
    </citation>
    <scope>NUCLEOTIDE SEQUENCE [LARGE SCALE GENOMIC DNA]</scope>
    <source>
        <strain evidence="9">NBSH44</strain>
        <plasmid evidence="9">unnamed1</plasmid>
    </source>
</reference>
<dbReference type="Proteomes" id="UP000515307">
    <property type="component" value="Plasmid unnamed1"/>
</dbReference>
<geneLocation type="plasmid" evidence="8 9">
    <name>unnamed1</name>
</geneLocation>
<dbReference type="PROSITE" id="PS00086">
    <property type="entry name" value="CYTOCHROME_P450"/>
    <property type="match status" value="1"/>
</dbReference>
<keyword evidence="3 7" id="KW-0479">Metal-binding</keyword>
<dbReference type="EMBL" id="CP045703">
    <property type="protein sequence ID" value="QNE79659.1"/>
    <property type="molecule type" value="Genomic_DNA"/>
</dbReference>
<evidence type="ECO:0000256" key="2">
    <source>
        <dbReference type="ARBA" id="ARBA00022617"/>
    </source>
</evidence>
<organism evidence="8 9">
    <name type="scientific">Streptomyces finlayi</name>
    <dbReference type="NCBI Taxonomy" id="67296"/>
    <lineage>
        <taxon>Bacteria</taxon>
        <taxon>Bacillati</taxon>
        <taxon>Actinomycetota</taxon>
        <taxon>Actinomycetes</taxon>
        <taxon>Kitasatosporales</taxon>
        <taxon>Streptomycetaceae</taxon>
        <taxon>Streptomyces</taxon>
    </lineage>
</organism>
<keyword evidence="6 7" id="KW-0503">Monooxygenase</keyword>
<protein>
    <submittedName>
        <fullName evidence="8">Cytochrome P450</fullName>
    </submittedName>
</protein>
<keyword evidence="8" id="KW-0614">Plasmid</keyword>
<name>A0A7G7BWE4_9ACTN</name>
<dbReference type="Pfam" id="PF00067">
    <property type="entry name" value="p450"/>
    <property type="match status" value="1"/>
</dbReference>
<keyword evidence="4 7" id="KW-0560">Oxidoreductase</keyword>
<dbReference type="InterPro" id="IPR036396">
    <property type="entry name" value="Cyt_P450_sf"/>
</dbReference>